<evidence type="ECO:0000256" key="10">
    <source>
        <dbReference type="ARBA" id="ARBA00023225"/>
    </source>
</evidence>
<evidence type="ECO:0000256" key="7">
    <source>
        <dbReference type="ARBA" id="ARBA00022795"/>
    </source>
</evidence>
<dbReference type="OrthoDB" id="2678901at2"/>
<evidence type="ECO:0000256" key="1">
    <source>
        <dbReference type="ARBA" id="ARBA00004413"/>
    </source>
</evidence>
<keyword evidence="9" id="KW-0472">Membrane</keyword>
<keyword evidence="7" id="KW-1005">Bacterial flagellum biogenesis</keyword>
<dbReference type="Proteomes" id="UP000295636">
    <property type="component" value="Unassembled WGS sequence"/>
</dbReference>
<evidence type="ECO:0000256" key="6">
    <source>
        <dbReference type="ARBA" id="ARBA00022500"/>
    </source>
</evidence>
<dbReference type="GO" id="GO:0071973">
    <property type="term" value="P:bacterial-type flagellum-dependent cell motility"/>
    <property type="evidence" value="ECO:0007669"/>
    <property type="project" value="InterPro"/>
</dbReference>
<dbReference type="GO" id="GO:0044781">
    <property type="term" value="P:bacterial-type flagellum organization"/>
    <property type="evidence" value="ECO:0007669"/>
    <property type="project" value="UniProtKB-KW"/>
</dbReference>
<evidence type="ECO:0000313" key="11">
    <source>
        <dbReference type="EMBL" id="TDF98226.1"/>
    </source>
</evidence>
<dbReference type="GO" id="GO:0015031">
    <property type="term" value="P:protein transport"/>
    <property type="evidence" value="ECO:0007669"/>
    <property type="project" value="UniProtKB-KW"/>
</dbReference>
<dbReference type="GO" id="GO:0006935">
    <property type="term" value="P:chemotaxis"/>
    <property type="evidence" value="ECO:0007669"/>
    <property type="project" value="UniProtKB-KW"/>
</dbReference>
<accession>A0A4R5KRI4</accession>
<keyword evidence="4" id="KW-0813">Transport</keyword>
<proteinExistence type="inferred from homology"/>
<dbReference type="GO" id="GO:0005886">
    <property type="term" value="C:plasma membrane"/>
    <property type="evidence" value="ECO:0007669"/>
    <property type="project" value="UniProtKB-SubCell"/>
</dbReference>
<dbReference type="GO" id="GO:0009288">
    <property type="term" value="C:bacterial-type flagellum"/>
    <property type="evidence" value="ECO:0007669"/>
    <property type="project" value="InterPro"/>
</dbReference>
<keyword evidence="11" id="KW-0966">Cell projection</keyword>
<keyword evidence="6" id="KW-0145">Chemotaxis</keyword>
<protein>
    <recommendedName>
        <fullName evidence="3">Flagellar FliJ protein</fullName>
    </recommendedName>
</protein>
<dbReference type="InterPro" id="IPR012823">
    <property type="entry name" value="Flagell_FliJ"/>
</dbReference>
<comment type="subcellular location">
    <subcellularLocation>
        <location evidence="1">Cell membrane</location>
        <topology evidence="1">Peripheral membrane protein</topology>
        <orientation evidence="1">Cytoplasmic side</orientation>
    </subcellularLocation>
</comment>
<keyword evidence="11" id="KW-0282">Flagellum</keyword>
<dbReference type="RefSeq" id="WP_133228117.1">
    <property type="nucleotide sequence ID" value="NZ_SMRT01000004.1"/>
</dbReference>
<reference evidence="11 12" key="1">
    <citation type="submission" date="2019-03" db="EMBL/GenBank/DDBJ databases">
        <title>This is whole genome sequence of Paenibacillus sp MS74 strain.</title>
        <authorList>
            <person name="Trinh H.N."/>
        </authorList>
    </citation>
    <scope>NUCLEOTIDE SEQUENCE [LARGE SCALE GENOMIC DNA]</scope>
    <source>
        <strain evidence="11 12">MS74</strain>
    </source>
</reference>
<dbReference type="NCBIfam" id="TIGR02473">
    <property type="entry name" value="flagell_FliJ"/>
    <property type="match status" value="1"/>
</dbReference>
<keyword evidence="5" id="KW-1003">Cell membrane</keyword>
<keyword evidence="11" id="KW-0969">Cilium</keyword>
<evidence type="ECO:0000256" key="8">
    <source>
        <dbReference type="ARBA" id="ARBA00022927"/>
    </source>
</evidence>
<evidence type="ECO:0000256" key="9">
    <source>
        <dbReference type="ARBA" id="ARBA00023136"/>
    </source>
</evidence>
<evidence type="ECO:0000256" key="5">
    <source>
        <dbReference type="ARBA" id="ARBA00022475"/>
    </source>
</evidence>
<evidence type="ECO:0000256" key="3">
    <source>
        <dbReference type="ARBA" id="ARBA00020392"/>
    </source>
</evidence>
<keyword evidence="12" id="KW-1185">Reference proteome</keyword>
<dbReference type="Gene3D" id="1.10.287.1700">
    <property type="match status" value="1"/>
</dbReference>
<gene>
    <name evidence="11" type="primary">fliJ</name>
    <name evidence="11" type="ORF">E1757_12070</name>
</gene>
<comment type="similarity">
    <text evidence="2">Belongs to the FliJ family.</text>
</comment>
<dbReference type="AlphaFoldDB" id="A0A4R5KRI4"/>
<evidence type="ECO:0000313" key="12">
    <source>
        <dbReference type="Proteomes" id="UP000295636"/>
    </source>
</evidence>
<evidence type="ECO:0000256" key="4">
    <source>
        <dbReference type="ARBA" id="ARBA00022448"/>
    </source>
</evidence>
<organism evidence="11 12">
    <name type="scientific">Paenibacillus piri</name>
    <dbReference type="NCBI Taxonomy" id="2547395"/>
    <lineage>
        <taxon>Bacteria</taxon>
        <taxon>Bacillati</taxon>
        <taxon>Bacillota</taxon>
        <taxon>Bacilli</taxon>
        <taxon>Bacillales</taxon>
        <taxon>Paenibacillaceae</taxon>
        <taxon>Paenibacillus</taxon>
    </lineage>
</organism>
<evidence type="ECO:0000256" key="2">
    <source>
        <dbReference type="ARBA" id="ARBA00010004"/>
    </source>
</evidence>
<name>A0A4R5KRI4_9BACL</name>
<dbReference type="EMBL" id="SMRT01000004">
    <property type="protein sequence ID" value="TDF98226.1"/>
    <property type="molecule type" value="Genomic_DNA"/>
</dbReference>
<keyword evidence="10" id="KW-1006">Bacterial flagellum protein export</keyword>
<dbReference type="Pfam" id="PF02050">
    <property type="entry name" value="FliJ"/>
    <property type="match status" value="1"/>
</dbReference>
<keyword evidence="8" id="KW-0653">Protein transport</keyword>
<sequence length="146" mass="17013">MKFRYAFQKIVDLKANEKTQAEWMLSEAIGRVRVEQSSLSELHTAKDGLQEQMMEASSSKATISQLLMMQRFVDHIDHQIVVKNKDLEHAQQVVVTKQDVLAGKMMEEQIWSKAKDRAQQRYTANALKKEQEQLDEMATNRFRRLS</sequence>
<comment type="caution">
    <text evidence="11">The sequence shown here is derived from an EMBL/GenBank/DDBJ whole genome shotgun (WGS) entry which is preliminary data.</text>
</comment>
<dbReference type="InterPro" id="IPR053716">
    <property type="entry name" value="Flag_assembly_chemotaxis_eff"/>
</dbReference>